<dbReference type="Pfam" id="PF03171">
    <property type="entry name" value="2OG-FeII_Oxy"/>
    <property type="match status" value="1"/>
</dbReference>
<feature type="domain" description="Fe2OG dioxygenase" evidence="4">
    <location>
        <begin position="214"/>
        <end position="315"/>
    </location>
</feature>
<dbReference type="PRINTS" id="PR00682">
    <property type="entry name" value="IPNSYNTHASE"/>
</dbReference>
<dbReference type="PROSITE" id="PS51471">
    <property type="entry name" value="FE2OG_OXY"/>
    <property type="match status" value="1"/>
</dbReference>
<dbReference type="EMBL" id="CM026421">
    <property type="protein sequence ID" value="KAG0590153.1"/>
    <property type="molecule type" value="Genomic_DNA"/>
</dbReference>
<gene>
    <name evidence="5" type="ORF">KC19_1G076500</name>
</gene>
<accession>A0A8T0J5Q2</accession>
<dbReference type="Proteomes" id="UP000822688">
    <property type="component" value="Chromosome 1"/>
</dbReference>
<dbReference type="AlphaFoldDB" id="A0A8T0J5Q2"/>
<dbReference type="EMBL" id="CM026421">
    <property type="protein sequence ID" value="KAG0590152.1"/>
    <property type="molecule type" value="Genomic_DNA"/>
</dbReference>
<organism evidence="5 6">
    <name type="scientific">Ceratodon purpureus</name>
    <name type="common">Fire moss</name>
    <name type="synonym">Dicranum purpureum</name>
    <dbReference type="NCBI Taxonomy" id="3225"/>
    <lineage>
        <taxon>Eukaryota</taxon>
        <taxon>Viridiplantae</taxon>
        <taxon>Streptophyta</taxon>
        <taxon>Embryophyta</taxon>
        <taxon>Bryophyta</taxon>
        <taxon>Bryophytina</taxon>
        <taxon>Bryopsida</taxon>
        <taxon>Dicranidae</taxon>
        <taxon>Pseudoditrichales</taxon>
        <taxon>Ditrichaceae</taxon>
        <taxon>Ceratodon</taxon>
    </lineage>
</organism>
<keyword evidence="2 3" id="KW-0408">Iron</keyword>
<dbReference type="InterPro" id="IPR005123">
    <property type="entry name" value="Oxoglu/Fe-dep_dioxygenase_dom"/>
</dbReference>
<dbReference type="FunFam" id="2.60.120.330:FF:000012">
    <property type="entry name" value="Gibberellin 20 oxidase 1"/>
    <property type="match status" value="1"/>
</dbReference>
<protein>
    <recommendedName>
        <fullName evidence="4">Fe2OG dioxygenase domain-containing protein</fullName>
    </recommendedName>
</protein>
<evidence type="ECO:0000256" key="1">
    <source>
        <dbReference type="ARBA" id="ARBA00022723"/>
    </source>
</evidence>
<dbReference type="EMBL" id="CM026421">
    <property type="protein sequence ID" value="KAG0590151.1"/>
    <property type="molecule type" value="Genomic_DNA"/>
</dbReference>
<evidence type="ECO:0000256" key="3">
    <source>
        <dbReference type="RuleBase" id="RU003682"/>
    </source>
</evidence>
<dbReference type="PANTHER" id="PTHR47990">
    <property type="entry name" value="2-OXOGLUTARATE (2OG) AND FE(II)-DEPENDENT OXYGENASE SUPERFAMILY PROTEIN-RELATED"/>
    <property type="match status" value="1"/>
</dbReference>
<dbReference type="Gene3D" id="2.60.120.330">
    <property type="entry name" value="B-lactam Antibiotic, Isopenicillin N Synthase, Chain"/>
    <property type="match status" value="1"/>
</dbReference>
<dbReference type="SUPFAM" id="SSF51197">
    <property type="entry name" value="Clavaminate synthase-like"/>
    <property type="match status" value="1"/>
</dbReference>
<evidence type="ECO:0000313" key="6">
    <source>
        <dbReference type="Proteomes" id="UP000822688"/>
    </source>
</evidence>
<keyword evidence="1 3" id="KW-0479">Metal-binding</keyword>
<sequence length="372" mass="42069">MGVEDPVVLESLANLSIDPAFVLDPEHRPTRKHNDYSISGGHVPVIDLAPLRQEKSSAEEGKVEPAVEDIVTKVGQACEEWGFFQVINHGVSLELLEELQATAKEFFDLPIEEKRKVRRTLNNGLGYYDTELTKNKRDWKEVFDFAVSKEFELHEGEENSSKTHNQWPSNPSRLREVCQKWSEAVERLALQLLGLISLSLGLPATHFHQHWHGAHMSAIRLNYYPVCPHPDVVLGVSRHKDPGALTVLVQDEVGGLEVRRKDGQWVGVQPRRDAFVINVGDAFQVWSNDKYQSIEHRVVVNENKDRFSFPLFFNPSAQTDVAPVPEILGQELPLYGPYNFGHFLATRSSGNYTLLGKENIQISDFAINRDST</sequence>
<evidence type="ECO:0000259" key="4">
    <source>
        <dbReference type="PROSITE" id="PS51471"/>
    </source>
</evidence>
<dbReference type="InterPro" id="IPR026992">
    <property type="entry name" value="DIOX_N"/>
</dbReference>
<evidence type="ECO:0000256" key="2">
    <source>
        <dbReference type="ARBA" id="ARBA00023004"/>
    </source>
</evidence>
<dbReference type="Pfam" id="PF14226">
    <property type="entry name" value="DIOX_N"/>
    <property type="match status" value="1"/>
</dbReference>
<reference evidence="5" key="1">
    <citation type="submission" date="2020-06" db="EMBL/GenBank/DDBJ databases">
        <title>WGS assembly of Ceratodon purpureus strain R40.</title>
        <authorList>
            <person name="Carey S.B."/>
            <person name="Jenkins J."/>
            <person name="Shu S."/>
            <person name="Lovell J.T."/>
            <person name="Sreedasyam A."/>
            <person name="Maumus F."/>
            <person name="Tiley G.P."/>
            <person name="Fernandez-Pozo N."/>
            <person name="Barry K."/>
            <person name="Chen C."/>
            <person name="Wang M."/>
            <person name="Lipzen A."/>
            <person name="Daum C."/>
            <person name="Saski C.A."/>
            <person name="Payton A.C."/>
            <person name="Mcbreen J.C."/>
            <person name="Conrad R.E."/>
            <person name="Kollar L.M."/>
            <person name="Olsson S."/>
            <person name="Huttunen S."/>
            <person name="Landis J.B."/>
            <person name="Wickett N.J."/>
            <person name="Johnson M.G."/>
            <person name="Rensing S.A."/>
            <person name="Grimwood J."/>
            <person name="Schmutz J."/>
            <person name="Mcdaniel S.F."/>
        </authorList>
    </citation>
    <scope>NUCLEOTIDE SEQUENCE</scope>
    <source>
        <strain evidence="5">R40</strain>
    </source>
</reference>
<comment type="similarity">
    <text evidence="3">Belongs to the iron/ascorbate-dependent oxidoreductase family.</text>
</comment>
<dbReference type="InterPro" id="IPR044861">
    <property type="entry name" value="IPNS-like_FE2OG_OXY"/>
</dbReference>
<keyword evidence="6" id="KW-1185">Reference proteome</keyword>
<name>A0A8T0J5Q2_CERPU</name>
<evidence type="ECO:0000313" key="5">
    <source>
        <dbReference type="EMBL" id="KAG0590151.1"/>
    </source>
</evidence>
<keyword evidence="3" id="KW-0560">Oxidoreductase</keyword>
<dbReference type="OrthoDB" id="288590at2759"/>
<dbReference type="InterPro" id="IPR027443">
    <property type="entry name" value="IPNS-like_sf"/>
</dbReference>
<dbReference type="GO" id="GO:0046872">
    <property type="term" value="F:metal ion binding"/>
    <property type="evidence" value="ECO:0007669"/>
    <property type="project" value="UniProtKB-KW"/>
</dbReference>
<proteinExistence type="inferred from homology"/>
<dbReference type="InterPro" id="IPR050231">
    <property type="entry name" value="Iron_ascorbate_oxido_reductase"/>
</dbReference>
<comment type="caution">
    <text evidence="5">The sequence shown here is derived from an EMBL/GenBank/DDBJ whole genome shotgun (WGS) entry which is preliminary data.</text>
</comment>
<dbReference type="GO" id="GO:0016491">
    <property type="term" value="F:oxidoreductase activity"/>
    <property type="evidence" value="ECO:0007669"/>
    <property type="project" value="UniProtKB-KW"/>
</dbReference>